<dbReference type="RefSeq" id="WP_189416078.1">
    <property type="nucleotide sequence ID" value="NZ_BMYZ01000001.1"/>
</dbReference>
<keyword evidence="3" id="KW-1185">Reference proteome</keyword>
<reference evidence="3" key="1">
    <citation type="journal article" date="2019" name="Int. J. Syst. Evol. Microbiol.">
        <title>The Global Catalogue of Microorganisms (GCM) 10K type strain sequencing project: providing services to taxonomists for standard genome sequencing and annotation.</title>
        <authorList>
            <consortium name="The Broad Institute Genomics Platform"/>
            <consortium name="The Broad Institute Genome Sequencing Center for Infectious Disease"/>
            <person name="Wu L."/>
            <person name="Ma J."/>
        </authorList>
    </citation>
    <scope>NUCLEOTIDE SEQUENCE [LARGE SCALE GENOMIC DNA]</scope>
    <source>
        <strain evidence="3">KCTC 32239</strain>
    </source>
</reference>
<organism evidence="2 3">
    <name type="scientific">Cellvibrio zantedeschiae</name>
    <dbReference type="NCBI Taxonomy" id="1237077"/>
    <lineage>
        <taxon>Bacteria</taxon>
        <taxon>Pseudomonadati</taxon>
        <taxon>Pseudomonadota</taxon>
        <taxon>Gammaproteobacteria</taxon>
        <taxon>Cellvibrionales</taxon>
        <taxon>Cellvibrionaceae</taxon>
        <taxon>Cellvibrio</taxon>
    </lineage>
</organism>
<name>A0ABQ3ARK9_9GAMM</name>
<evidence type="ECO:0000313" key="2">
    <source>
        <dbReference type="EMBL" id="GGY65655.1"/>
    </source>
</evidence>
<dbReference type="SUPFAM" id="SSF141371">
    <property type="entry name" value="PilZ domain-like"/>
    <property type="match status" value="1"/>
</dbReference>
<proteinExistence type="predicted"/>
<protein>
    <submittedName>
        <fullName evidence="2">PilZ domain-containing protein</fullName>
    </submittedName>
</protein>
<comment type="caution">
    <text evidence="2">The sequence shown here is derived from an EMBL/GenBank/DDBJ whole genome shotgun (WGS) entry which is preliminary data.</text>
</comment>
<dbReference type="Proteomes" id="UP000619761">
    <property type="component" value="Unassembled WGS sequence"/>
</dbReference>
<accession>A0ABQ3ARK9</accession>
<feature type="domain" description="PilZ" evidence="1">
    <location>
        <begin position="10"/>
        <end position="100"/>
    </location>
</feature>
<gene>
    <name evidence="2" type="ORF">GCM10011613_06920</name>
</gene>
<dbReference type="Gene3D" id="2.40.10.220">
    <property type="entry name" value="predicted glycosyltransferase like domains"/>
    <property type="match status" value="1"/>
</dbReference>
<dbReference type="EMBL" id="BMYZ01000001">
    <property type="protein sequence ID" value="GGY65655.1"/>
    <property type="molecule type" value="Genomic_DNA"/>
</dbReference>
<evidence type="ECO:0000313" key="3">
    <source>
        <dbReference type="Proteomes" id="UP000619761"/>
    </source>
</evidence>
<sequence length="102" mass="10895">MSSIDKGFSEKRDFIRMKISAPLSAKLSHDEGVIEGLCRDLSGGGMQVETKTQIPAGTDLVVEISSDHGHNPTLHAKAKVARCSSDGDSGYVLGLEIIEIIK</sequence>
<dbReference type="InterPro" id="IPR009875">
    <property type="entry name" value="PilZ_domain"/>
</dbReference>
<dbReference type="Pfam" id="PF07238">
    <property type="entry name" value="PilZ"/>
    <property type="match status" value="1"/>
</dbReference>
<evidence type="ECO:0000259" key="1">
    <source>
        <dbReference type="Pfam" id="PF07238"/>
    </source>
</evidence>